<feature type="region of interest" description="Disordered" evidence="4">
    <location>
        <begin position="238"/>
        <end position="293"/>
    </location>
</feature>
<feature type="region of interest" description="Disordered" evidence="4">
    <location>
        <begin position="138"/>
        <end position="176"/>
    </location>
</feature>
<dbReference type="PANTHER" id="PTHR45762:SF2">
    <property type="entry name" value="ZINC FINGER RNA-BINDING PROTEIN 2"/>
    <property type="match status" value="1"/>
</dbReference>
<dbReference type="GO" id="GO:0071011">
    <property type="term" value="C:precatalytic spliceosome"/>
    <property type="evidence" value="ECO:0007669"/>
    <property type="project" value="TreeGrafter"/>
</dbReference>
<evidence type="ECO:0000313" key="7">
    <source>
        <dbReference type="Proteomes" id="UP000233160"/>
    </source>
</evidence>
<dbReference type="GeneTree" id="ENSGT00940000162148"/>
<dbReference type="FunFam" id="3.30.160.60:FF:000210">
    <property type="entry name" value="Zinc finger RNA-binding protein 2"/>
    <property type="match status" value="1"/>
</dbReference>
<dbReference type="GO" id="GO:0003727">
    <property type="term" value="F:single-stranded RNA binding"/>
    <property type="evidence" value="ECO:0007669"/>
    <property type="project" value="TreeGrafter"/>
</dbReference>
<dbReference type="OMA" id="SCQEPRM"/>
<evidence type="ECO:0000256" key="4">
    <source>
        <dbReference type="SAM" id="MobiDB-lite"/>
    </source>
</evidence>
<dbReference type="Pfam" id="PF12874">
    <property type="entry name" value="zf-met"/>
    <property type="match status" value="2"/>
</dbReference>
<dbReference type="PROSITE" id="PS51703">
    <property type="entry name" value="DZF"/>
    <property type="match status" value="1"/>
</dbReference>
<sequence>MTQPDPSEGSPRFVCEKLRCERIVGQCKDASGNSKGQYGSQPAGAPIPVVLRGLCSEPTPGMGPAAGQALTPATLVGCGGYQPHLGQDLAHSSQRQEPSPAPTAAATCQDGDSYGWSAAASSDGDKRCVQPAALQAGLTAPDELHQPGTKDGYGQPSPRGGQSHAQLPRQVPPAEAGQLEGASISGYIYPTVTSVQPEASTVTSYPAPSYNPTHTLYAGPNYPGCNVLVYPAVRPHCPLPLSPQTQPPPPPEPPQQSPPRQPSSPVDGSGSSPGPDQKLPSPNKLPKAQGGPRQPQLHYCDICKISCVGPQNYRQHLEGQKHKKKKEAAQKMGTQPDGSPLGVQGRLHCGLCAVSCTGADAYTAHIRGARHQKVFKLHTKLGKPIPAIQPAPETSSKLSPPAQERTPEPKAPAGPNEHSQGRPAPARRPVASKALCKGPPEPQAAGSRPQGGKAARPKSEGPGGAPSQGGTGEASGGCCDAQPVGPGYVEEVCNDEGKVIRFRCKLCECSFNDANARDMHVKGRRHRLQYKKKVDPDLPIAATPSNRVRKLVEDRMRKQRHLARERLQELRRWQAESRCHPHSPNSWAQRMRLSPQPRRRPESSDDRHVMCKHAAIYPTERELLAVQKAVAHAERALKLVSDTLAREDHRRREEEGSGGVAPSARVLKGVMRIGLLAKGLLLRGDRDVHLALLCSEKPTHSLLRRIAEQLPRQLPMVTEDKYEVSSDPEANIVISSCQEPRMRVIVSVTSSLMRKEPSVDQGVEEPQPEPVDVLSPKKCLKSLAALRHAKWFQARASGLQPCVLVLRVLRDLCQRVPTWGALPAWAMQLLVEKALSSATQPLGPGDAVRRVLECVATGTLLEDGPGLQDPCEKGQKDALEPMSLQEREDVTASAQHALRMLAFRQIHALLGMAPLPASRCRKRRLEPREAEEAEEGVGERKQGRRDTEGLA</sequence>
<feature type="compositionally biased region" description="Pro residues" evidence="4">
    <location>
        <begin position="238"/>
        <end position="262"/>
    </location>
</feature>
<evidence type="ECO:0000256" key="3">
    <source>
        <dbReference type="ARBA" id="ARBA00022833"/>
    </source>
</evidence>
<reference evidence="6" key="2">
    <citation type="submission" date="2025-09" db="UniProtKB">
        <authorList>
            <consortium name="Ensembl"/>
        </authorList>
    </citation>
    <scope>IDENTIFICATION</scope>
</reference>
<dbReference type="Gene3D" id="3.30.460.10">
    <property type="entry name" value="Beta Polymerase, domain 2"/>
    <property type="match status" value="1"/>
</dbReference>
<name>A0A2K6FA79_PROCO</name>
<feature type="compositionally biased region" description="Gly residues" evidence="4">
    <location>
        <begin position="461"/>
        <end position="475"/>
    </location>
</feature>
<feature type="region of interest" description="Disordered" evidence="4">
    <location>
        <begin position="86"/>
        <end position="109"/>
    </location>
</feature>
<dbReference type="SMART" id="SM00355">
    <property type="entry name" value="ZnF_C2H2"/>
    <property type="match status" value="3"/>
</dbReference>
<dbReference type="InterPro" id="IPR006561">
    <property type="entry name" value="DZF_dom"/>
</dbReference>
<dbReference type="PANTHER" id="PTHR45762">
    <property type="entry name" value="ZINC FINGER RNA-BINDING PROTEIN"/>
    <property type="match status" value="1"/>
</dbReference>
<proteinExistence type="predicted"/>
<dbReference type="InterPro" id="IPR049402">
    <property type="entry name" value="DZF_dom_C"/>
</dbReference>
<dbReference type="InterPro" id="IPR022755">
    <property type="entry name" value="Znf_C2H2_jaz"/>
</dbReference>
<keyword evidence="7" id="KW-1185">Reference proteome</keyword>
<dbReference type="InterPro" id="IPR036236">
    <property type="entry name" value="Znf_C2H2_sf"/>
</dbReference>
<dbReference type="Gene3D" id="3.30.160.60">
    <property type="entry name" value="Classic Zinc Finger"/>
    <property type="match status" value="2"/>
</dbReference>
<feature type="region of interest" description="Disordered" evidence="4">
    <location>
        <begin position="384"/>
        <end position="478"/>
    </location>
</feature>
<keyword evidence="1" id="KW-0479">Metal-binding</keyword>
<evidence type="ECO:0000256" key="2">
    <source>
        <dbReference type="ARBA" id="ARBA00022771"/>
    </source>
</evidence>
<dbReference type="Ensembl" id="ENSPCOT00000021471.1">
    <property type="protein sequence ID" value="ENSPCOP00000010889.1"/>
    <property type="gene ID" value="ENSPCOG00000016923.1"/>
</dbReference>
<feature type="domain" description="DZF" evidence="5">
    <location>
        <begin position="592"/>
        <end position="947"/>
    </location>
</feature>
<dbReference type="AlphaFoldDB" id="A0A2K6FA79"/>
<dbReference type="Pfam" id="PF07528">
    <property type="entry name" value="DZF_N"/>
    <property type="match status" value="1"/>
</dbReference>
<keyword evidence="2" id="KW-0863">Zinc-finger</keyword>
<feature type="region of interest" description="Disordered" evidence="4">
    <location>
        <begin position="316"/>
        <end position="341"/>
    </location>
</feature>
<evidence type="ECO:0000259" key="5">
    <source>
        <dbReference type="PROSITE" id="PS51703"/>
    </source>
</evidence>
<dbReference type="InterPro" id="IPR049401">
    <property type="entry name" value="DZF_dom_N"/>
</dbReference>
<organism evidence="6 7">
    <name type="scientific">Propithecus coquereli</name>
    <name type="common">Coquerel's sifaka</name>
    <name type="synonym">Propithecus verreauxi coquereli</name>
    <dbReference type="NCBI Taxonomy" id="379532"/>
    <lineage>
        <taxon>Eukaryota</taxon>
        <taxon>Metazoa</taxon>
        <taxon>Chordata</taxon>
        <taxon>Craniata</taxon>
        <taxon>Vertebrata</taxon>
        <taxon>Euteleostomi</taxon>
        <taxon>Mammalia</taxon>
        <taxon>Eutheria</taxon>
        <taxon>Euarchontoglires</taxon>
        <taxon>Primates</taxon>
        <taxon>Strepsirrhini</taxon>
        <taxon>Lemuriformes</taxon>
        <taxon>Indriidae</taxon>
        <taxon>Propithecus</taxon>
    </lineage>
</organism>
<dbReference type="InterPro" id="IPR013087">
    <property type="entry name" value="Znf_C2H2_type"/>
</dbReference>
<dbReference type="FunFam" id="3.30.460.10:FF:000010">
    <property type="entry name" value="Zinc finger RNA-binding protein 2"/>
    <property type="match status" value="1"/>
</dbReference>
<feature type="region of interest" description="Disordered" evidence="4">
    <location>
        <begin position="918"/>
        <end position="951"/>
    </location>
</feature>
<dbReference type="Pfam" id="PF20965">
    <property type="entry name" value="DZF_C"/>
    <property type="match status" value="1"/>
</dbReference>
<feature type="compositionally biased region" description="Low complexity" evidence="4">
    <location>
        <begin position="263"/>
        <end position="276"/>
    </location>
</feature>
<dbReference type="SMART" id="SM00451">
    <property type="entry name" value="ZnF_U1"/>
    <property type="match status" value="3"/>
</dbReference>
<accession>A0A2K6FA79</accession>
<dbReference type="SMART" id="SM00572">
    <property type="entry name" value="DZF"/>
    <property type="match status" value="1"/>
</dbReference>
<dbReference type="Pfam" id="PF12171">
    <property type="entry name" value="zf-C2H2_jaz"/>
    <property type="match status" value="1"/>
</dbReference>
<dbReference type="Gene3D" id="1.10.1410.40">
    <property type="match status" value="1"/>
</dbReference>
<dbReference type="GO" id="GO:0003725">
    <property type="term" value="F:double-stranded RNA binding"/>
    <property type="evidence" value="ECO:0007669"/>
    <property type="project" value="TreeGrafter"/>
</dbReference>
<evidence type="ECO:0000313" key="6">
    <source>
        <dbReference type="Ensembl" id="ENSPCOP00000010889.1"/>
    </source>
</evidence>
<dbReference type="SUPFAM" id="SSF57667">
    <property type="entry name" value="beta-beta-alpha zinc fingers"/>
    <property type="match status" value="3"/>
</dbReference>
<evidence type="ECO:0000256" key="1">
    <source>
        <dbReference type="ARBA" id="ARBA00022723"/>
    </source>
</evidence>
<dbReference type="PROSITE" id="PS00028">
    <property type="entry name" value="ZINC_FINGER_C2H2_1"/>
    <property type="match status" value="1"/>
</dbReference>
<dbReference type="InterPro" id="IPR043519">
    <property type="entry name" value="NT_sf"/>
</dbReference>
<gene>
    <name evidence="6" type="primary">ZFR2</name>
</gene>
<dbReference type="InterPro" id="IPR003604">
    <property type="entry name" value="Matrin/U1-like-C_Znf_C2H2"/>
</dbReference>
<keyword evidence="3" id="KW-0862">Zinc</keyword>
<dbReference type="STRING" id="379532.ENSPCOP00000010889"/>
<dbReference type="GO" id="GO:0008270">
    <property type="term" value="F:zinc ion binding"/>
    <property type="evidence" value="ECO:0007669"/>
    <property type="project" value="UniProtKB-KW"/>
</dbReference>
<feature type="region of interest" description="Disordered" evidence="4">
    <location>
        <begin position="576"/>
        <end position="607"/>
    </location>
</feature>
<feature type="compositionally biased region" description="Basic and acidic residues" evidence="4">
    <location>
        <begin position="937"/>
        <end position="951"/>
    </location>
</feature>
<protein>
    <submittedName>
        <fullName evidence="6">Zinc finger RNA binding protein 2</fullName>
    </submittedName>
</protein>
<dbReference type="FunFam" id="1.10.1410.40:FF:000001">
    <property type="entry name" value="interleukin enhancer-binding factor 3 isoform X1"/>
    <property type="match status" value="1"/>
</dbReference>
<reference evidence="6" key="1">
    <citation type="submission" date="2025-08" db="UniProtKB">
        <authorList>
            <consortium name="Ensembl"/>
        </authorList>
    </citation>
    <scope>IDENTIFICATION</scope>
</reference>
<dbReference type="Proteomes" id="UP000233160">
    <property type="component" value="Unassembled WGS sequence"/>
</dbReference>